<dbReference type="Pfam" id="PF06990">
    <property type="entry name" value="Gal-3-0_sulfotr"/>
    <property type="match status" value="2"/>
</dbReference>
<evidence type="ECO:0000256" key="6">
    <source>
        <dbReference type="ARBA" id="ARBA00022989"/>
    </source>
</evidence>
<keyword evidence="3" id="KW-0808">Transferase</keyword>
<dbReference type="GO" id="GO:0001733">
    <property type="term" value="F:galactosylceramide sulfotransferase activity"/>
    <property type="evidence" value="ECO:0007669"/>
    <property type="project" value="InterPro"/>
</dbReference>
<protein>
    <submittedName>
        <fullName evidence="12">Uncharacterized protein</fullName>
    </submittedName>
</protein>
<organism evidence="12 13">
    <name type="scientific">Littorina saxatilis</name>
    <dbReference type="NCBI Taxonomy" id="31220"/>
    <lineage>
        <taxon>Eukaryota</taxon>
        <taxon>Metazoa</taxon>
        <taxon>Spiralia</taxon>
        <taxon>Lophotrochozoa</taxon>
        <taxon>Mollusca</taxon>
        <taxon>Gastropoda</taxon>
        <taxon>Caenogastropoda</taxon>
        <taxon>Littorinimorpha</taxon>
        <taxon>Littorinoidea</taxon>
        <taxon>Littorinidae</taxon>
        <taxon>Littorina</taxon>
    </lineage>
</organism>
<evidence type="ECO:0000256" key="3">
    <source>
        <dbReference type="ARBA" id="ARBA00022679"/>
    </source>
</evidence>
<name>A0AAN9BSE9_9CAEN</name>
<evidence type="ECO:0000256" key="11">
    <source>
        <dbReference type="SAM" id="Phobius"/>
    </source>
</evidence>
<feature type="region of interest" description="Disordered" evidence="10">
    <location>
        <begin position="80"/>
        <end position="107"/>
    </location>
</feature>
<evidence type="ECO:0000313" key="12">
    <source>
        <dbReference type="EMBL" id="KAK7110519.1"/>
    </source>
</evidence>
<dbReference type="InterPro" id="IPR027417">
    <property type="entry name" value="P-loop_NTPase"/>
</dbReference>
<keyword evidence="4 11" id="KW-0812">Transmembrane</keyword>
<dbReference type="GO" id="GO:0009247">
    <property type="term" value="P:glycolipid biosynthetic process"/>
    <property type="evidence" value="ECO:0007669"/>
    <property type="project" value="InterPro"/>
</dbReference>
<evidence type="ECO:0000313" key="13">
    <source>
        <dbReference type="Proteomes" id="UP001374579"/>
    </source>
</evidence>
<sequence length="480" mass="54660">MVVAYTALENNPTTKPSHLCSRHRVLCSMVVLAATLLFMMMMTSHLTGGGDVYSPSVLLQEADENFHNLSWHLHPEQTLSAASSQTLSRTNTGASKDGKKRQKQAERKLGKQRHVFFLKVHKAASTTVMNVLYRFALQRNLTVALPRHRNILSETSKHWLSAVVPRPSGVRHFDILCNHLVFNESAVRHIMPSDTLFVGIVRHPLFQFLSAFNYYSDVFQVRYLRQIPSPIHTDGNGSVHMYHKGPVHTYGKGLVHTYGKGPVHTYDEGRIHTYLQAPEKYDMVDFASSFTHNRMSFDYGMGEACLRGDAGCIRDYVNYLNRTFQLVMVSERFDESMVLLKRLLGWRLQDVLYIKNNVFKGNRPVSHDHNLTAVEKDTHRAFNAADYALYEHFTQLFDKKVKAEGEDFGKEVNTYKSLLQEAAAFCANVKEQKANLTVNATAWSGSFEFRASDCGIMTSGEQRLVDFMRSEQLKRYSSLT</sequence>
<keyword evidence="9" id="KW-0325">Glycoprotein</keyword>
<dbReference type="EMBL" id="JBAMIC010000003">
    <property type="protein sequence ID" value="KAK7110519.1"/>
    <property type="molecule type" value="Genomic_DNA"/>
</dbReference>
<evidence type="ECO:0000256" key="8">
    <source>
        <dbReference type="ARBA" id="ARBA00023136"/>
    </source>
</evidence>
<feature type="transmembrane region" description="Helical" evidence="11">
    <location>
        <begin position="25"/>
        <end position="46"/>
    </location>
</feature>
<dbReference type="AlphaFoldDB" id="A0AAN9BSE9"/>
<evidence type="ECO:0000256" key="9">
    <source>
        <dbReference type="ARBA" id="ARBA00023180"/>
    </source>
</evidence>
<evidence type="ECO:0000256" key="7">
    <source>
        <dbReference type="ARBA" id="ARBA00023034"/>
    </source>
</evidence>
<keyword evidence="8 11" id="KW-0472">Membrane</keyword>
<proteinExistence type="inferred from homology"/>
<keyword evidence="6 11" id="KW-1133">Transmembrane helix</keyword>
<comment type="caution">
    <text evidence="12">The sequence shown here is derived from an EMBL/GenBank/DDBJ whole genome shotgun (WGS) entry which is preliminary data.</text>
</comment>
<evidence type="ECO:0000256" key="2">
    <source>
        <dbReference type="ARBA" id="ARBA00008124"/>
    </source>
</evidence>
<evidence type="ECO:0000256" key="5">
    <source>
        <dbReference type="ARBA" id="ARBA00022968"/>
    </source>
</evidence>
<dbReference type="SUPFAM" id="SSF52540">
    <property type="entry name" value="P-loop containing nucleoside triphosphate hydrolases"/>
    <property type="match status" value="1"/>
</dbReference>
<dbReference type="InterPro" id="IPR009729">
    <property type="entry name" value="Gal-3-0_sulfotransfrase"/>
</dbReference>
<dbReference type="PANTHER" id="PTHR14647:SF87">
    <property type="entry name" value="PUTATIVE-RELATED"/>
    <property type="match status" value="1"/>
</dbReference>
<comment type="similarity">
    <text evidence="2">Belongs to the galactose-3-O-sulfotransferase family.</text>
</comment>
<keyword evidence="5" id="KW-0735">Signal-anchor</keyword>
<feature type="compositionally biased region" description="Polar residues" evidence="10">
    <location>
        <begin position="80"/>
        <end position="94"/>
    </location>
</feature>
<reference evidence="12 13" key="1">
    <citation type="submission" date="2024-02" db="EMBL/GenBank/DDBJ databases">
        <title>Chromosome-scale genome assembly of the rough periwinkle Littorina saxatilis.</title>
        <authorList>
            <person name="De Jode A."/>
            <person name="Faria R."/>
            <person name="Formenti G."/>
            <person name="Sims Y."/>
            <person name="Smith T.P."/>
            <person name="Tracey A."/>
            <person name="Wood J.M.D."/>
            <person name="Zagrodzka Z.B."/>
            <person name="Johannesson K."/>
            <person name="Butlin R.K."/>
            <person name="Leder E.H."/>
        </authorList>
    </citation>
    <scope>NUCLEOTIDE SEQUENCE [LARGE SCALE GENOMIC DNA]</scope>
    <source>
        <strain evidence="12">Snail1</strain>
        <tissue evidence="12">Muscle</tissue>
    </source>
</reference>
<dbReference type="PANTHER" id="PTHR14647">
    <property type="entry name" value="GALACTOSE-3-O-SULFOTRANSFERASE"/>
    <property type="match status" value="1"/>
</dbReference>
<dbReference type="GO" id="GO:0000139">
    <property type="term" value="C:Golgi membrane"/>
    <property type="evidence" value="ECO:0007669"/>
    <property type="project" value="UniProtKB-SubCell"/>
</dbReference>
<dbReference type="Proteomes" id="UP001374579">
    <property type="component" value="Unassembled WGS sequence"/>
</dbReference>
<evidence type="ECO:0000256" key="1">
    <source>
        <dbReference type="ARBA" id="ARBA00004323"/>
    </source>
</evidence>
<keyword evidence="7" id="KW-0333">Golgi apparatus</keyword>
<evidence type="ECO:0000256" key="10">
    <source>
        <dbReference type="SAM" id="MobiDB-lite"/>
    </source>
</evidence>
<accession>A0AAN9BSE9</accession>
<comment type="subcellular location">
    <subcellularLocation>
        <location evidence="1">Golgi apparatus membrane</location>
        <topology evidence="1">Single-pass type II membrane protein</topology>
    </subcellularLocation>
</comment>
<dbReference type="Gene3D" id="3.40.50.300">
    <property type="entry name" value="P-loop containing nucleotide triphosphate hydrolases"/>
    <property type="match status" value="1"/>
</dbReference>
<gene>
    <name evidence="12" type="ORF">V1264_014374</name>
</gene>
<keyword evidence="13" id="KW-1185">Reference proteome</keyword>
<evidence type="ECO:0000256" key="4">
    <source>
        <dbReference type="ARBA" id="ARBA00022692"/>
    </source>
</evidence>